<dbReference type="InterPro" id="IPR000268">
    <property type="entry name" value="RPABC5/Rpb10"/>
</dbReference>
<sequence>MIIPVRCFTCGKEISSKWEPYVDLLGQGRTECEALDILGLGRKCCRRMLLCHEDIIEKVLNYDVFQNLSQNSNVFAMLSKNQIFELKEAFGLLDTNNDGIISKEDLKTFLSSIGDPFTESEIDEMMEEAGNEMSFMMFLTLVGEKLSCTDEESVILHAFKDFDENRNGFVEEKVLKKWLTQEGDKMCEEDVDFLLKDCCENGMVDYKKLTEIIKHGEVLKKEEILGLIYMCSVEIIPYVMTWDGIVTKYHKSHLKRLEIPMNVEAYIQSIVLKKTVETISFDRRRGLESGLNAEESCERASMGVIMRAEMHEEPIPPLKEAKREEDEEPTNNINEESDLEEETKVVKEVEENI</sequence>
<gene>
    <name evidence="11" type="ORF">CWI38_1498p0010</name>
</gene>
<dbReference type="OrthoDB" id="429467at2759"/>
<evidence type="ECO:0000256" key="3">
    <source>
        <dbReference type="ARBA" id="ARBA00022723"/>
    </source>
</evidence>
<dbReference type="Gene3D" id="1.10.238.10">
    <property type="entry name" value="EF-hand"/>
    <property type="match status" value="2"/>
</dbReference>
<dbReference type="VEuPathDB" id="MicrosporidiaDB:CWI38_1498p0010"/>
<dbReference type="EMBL" id="PITK01001498">
    <property type="protein sequence ID" value="TBU10877.1"/>
    <property type="molecule type" value="Genomic_DNA"/>
</dbReference>
<dbReference type="SMART" id="SM00054">
    <property type="entry name" value="EFh"/>
    <property type="match status" value="2"/>
</dbReference>
<dbReference type="Gene3D" id="1.10.10.60">
    <property type="entry name" value="Homeodomain-like"/>
    <property type="match status" value="1"/>
</dbReference>
<evidence type="ECO:0000256" key="6">
    <source>
        <dbReference type="ARBA" id="ARBA00022837"/>
    </source>
</evidence>
<dbReference type="InterPro" id="IPR050403">
    <property type="entry name" value="Myosin_RLC"/>
</dbReference>
<accession>A0A4Q9LRI9</accession>
<comment type="caution">
    <text evidence="11">The sequence shown here is derived from an EMBL/GenBank/DDBJ whole genome shotgun (WGS) entry which is preliminary data.</text>
</comment>
<feature type="domain" description="EF-hand" evidence="10">
    <location>
        <begin position="150"/>
        <end position="185"/>
    </location>
</feature>
<dbReference type="PROSITE" id="PS00018">
    <property type="entry name" value="EF_HAND_1"/>
    <property type="match status" value="1"/>
</dbReference>
<evidence type="ECO:0000256" key="7">
    <source>
        <dbReference type="ARBA" id="ARBA00023163"/>
    </source>
</evidence>
<dbReference type="FunFam" id="1.10.10.60:FF:000024">
    <property type="entry name" value="DNA-directed RNA polymerases I, II, and III subunit"/>
    <property type="match status" value="1"/>
</dbReference>
<dbReference type="CDD" id="cd00051">
    <property type="entry name" value="EFh"/>
    <property type="match status" value="1"/>
</dbReference>
<feature type="compositionally biased region" description="Basic and acidic residues" evidence="9">
    <location>
        <begin position="342"/>
        <end position="353"/>
    </location>
</feature>
<evidence type="ECO:0000256" key="2">
    <source>
        <dbReference type="ARBA" id="ARBA00022478"/>
    </source>
</evidence>
<evidence type="ECO:0000256" key="8">
    <source>
        <dbReference type="ARBA" id="ARBA00025720"/>
    </source>
</evidence>
<evidence type="ECO:0000259" key="10">
    <source>
        <dbReference type="PROSITE" id="PS50222"/>
    </source>
</evidence>
<keyword evidence="4" id="KW-0677">Repeat</keyword>
<dbReference type="InterPro" id="IPR020789">
    <property type="entry name" value="RNA_pol_suN_Zn-BS"/>
</dbReference>
<dbReference type="GO" id="GO:0005509">
    <property type="term" value="F:calcium ion binding"/>
    <property type="evidence" value="ECO:0007669"/>
    <property type="project" value="InterPro"/>
</dbReference>
<evidence type="ECO:0000256" key="4">
    <source>
        <dbReference type="ARBA" id="ARBA00022737"/>
    </source>
</evidence>
<evidence type="ECO:0000313" key="12">
    <source>
        <dbReference type="Proteomes" id="UP000292282"/>
    </source>
</evidence>
<dbReference type="AlphaFoldDB" id="A0A4Q9LRI9"/>
<evidence type="ECO:0000256" key="5">
    <source>
        <dbReference type="ARBA" id="ARBA00022833"/>
    </source>
</evidence>
<dbReference type="GO" id="GO:0006351">
    <property type="term" value="P:DNA-templated transcription"/>
    <property type="evidence" value="ECO:0007669"/>
    <property type="project" value="InterPro"/>
</dbReference>
<dbReference type="InterPro" id="IPR018247">
    <property type="entry name" value="EF_Hand_1_Ca_BS"/>
</dbReference>
<proteinExistence type="inferred from homology"/>
<protein>
    <submittedName>
        <fullName evidence="11">RNA polymerase N</fullName>
    </submittedName>
</protein>
<evidence type="ECO:0000256" key="1">
    <source>
        <dbReference type="ARBA" id="ARBA00004123"/>
    </source>
</evidence>
<dbReference type="InterPro" id="IPR002048">
    <property type="entry name" value="EF_hand_dom"/>
</dbReference>
<keyword evidence="12" id="KW-1185">Reference proteome</keyword>
<dbReference type="FunFam" id="1.10.238.10:FF:000001">
    <property type="entry name" value="Calmodulin 1"/>
    <property type="match status" value="1"/>
</dbReference>
<dbReference type="Pfam" id="PF13499">
    <property type="entry name" value="EF-hand_7"/>
    <property type="match status" value="1"/>
</dbReference>
<feature type="compositionally biased region" description="Acidic residues" evidence="9">
    <location>
        <begin position="325"/>
        <end position="341"/>
    </location>
</feature>
<dbReference type="InterPro" id="IPR011992">
    <property type="entry name" value="EF-hand-dom_pair"/>
</dbReference>
<comment type="similarity">
    <text evidence="8">Belongs to the archaeal Rpo10/eukaryotic RPB10 RNA polymerase subunit family.</text>
</comment>
<dbReference type="Pfam" id="PF01194">
    <property type="entry name" value="RNA_pol_N"/>
    <property type="match status" value="1"/>
</dbReference>
<dbReference type="GO" id="GO:0003677">
    <property type="term" value="F:DNA binding"/>
    <property type="evidence" value="ECO:0007669"/>
    <property type="project" value="InterPro"/>
</dbReference>
<organism evidence="11 12">
    <name type="scientific">Hamiltosporidium tvaerminnensis</name>
    <dbReference type="NCBI Taxonomy" id="1176355"/>
    <lineage>
        <taxon>Eukaryota</taxon>
        <taxon>Fungi</taxon>
        <taxon>Fungi incertae sedis</taxon>
        <taxon>Microsporidia</taxon>
        <taxon>Dubosqiidae</taxon>
        <taxon>Hamiltosporidium</taxon>
    </lineage>
</organism>
<dbReference type="PROSITE" id="PS50222">
    <property type="entry name" value="EF_HAND_2"/>
    <property type="match status" value="2"/>
</dbReference>
<comment type="subcellular location">
    <subcellularLocation>
        <location evidence="1">Nucleus</location>
    </subcellularLocation>
</comment>
<dbReference type="GO" id="GO:0005665">
    <property type="term" value="C:RNA polymerase II, core complex"/>
    <property type="evidence" value="ECO:0007669"/>
    <property type="project" value="UniProtKB-ARBA"/>
</dbReference>
<reference evidence="11 12" key="1">
    <citation type="submission" date="2017-12" db="EMBL/GenBank/DDBJ databases">
        <authorList>
            <person name="Pombert J.-F."/>
            <person name="Haag K.L."/>
            <person name="Ebert D."/>
        </authorList>
    </citation>
    <scope>NUCLEOTIDE SEQUENCE [LARGE SCALE GENOMIC DNA]</scope>
    <source>
        <strain evidence="11">IL-G-3</strain>
    </source>
</reference>
<feature type="region of interest" description="Disordered" evidence="9">
    <location>
        <begin position="311"/>
        <end position="353"/>
    </location>
</feature>
<dbReference type="STRING" id="1176355.A0A4Q9LRI9"/>
<keyword evidence="6" id="KW-0106">Calcium</keyword>
<dbReference type="GO" id="GO:0008270">
    <property type="term" value="F:zinc ion binding"/>
    <property type="evidence" value="ECO:0007669"/>
    <property type="project" value="InterPro"/>
</dbReference>
<dbReference type="InterPro" id="IPR023580">
    <property type="entry name" value="RNA_pol_su_RPB10"/>
</dbReference>
<keyword evidence="7" id="KW-0804">Transcription</keyword>
<dbReference type="PANTHER" id="PTHR23049">
    <property type="entry name" value="MYOSIN REGULATORY LIGHT CHAIN 2"/>
    <property type="match status" value="1"/>
</dbReference>
<evidence type="ECO:0000256" key="9">
    <source>
        <dbReference type="SAM" id="MobiDB-lite"/>
    </source>
</evidence>
<dbReference type="PROSITE" id="PS01112">
    <property type="entry name" value="RNA_POL_N_8KD"/>
    <property type="match status" value="1"/>
</dbReference>
<dbReference type="Proteomes" id="UP000292282">
    <property type="component" value="Unassembled WGS sequence"/>
</dbReference>
<evidence type="ECO:0000313" key="11">
    <source>
        <dbReference type="EMBL" id="TBU10877.1"/>
    </source>
</evidence>
<keyword evidence="3" id="KW-0479">Metal-binding</keyword>
<name>A0A4Q9LRI9_9MICR</name>
<dbReference type="GO" id="GO:0003899">
    <property type="term" value="F:DNA-directed RNA polymerase activity"/>
    <property type="evidence" value="ECO:0007669"/>
    <property type="project" value="InterPro"/>
</dbReference>
<dbReference type="SUPFAM" id="SSF47473">
    <property type="entry name" value="EF-hand"/>
    <property type="match status" value="1"/>
</dbReference>
<keyword evidence="2" id="KW-0240">DNA-directed RNA polymerase</keyword>
<feature type="compositionally biased region" description="Basic and acidic residues" evidence="9">
    <location>
        <begin position="311"/>
        <end position="324"/>
    </location>
</feature>
<keyword evidence="5" id="KW-0862">Zinc</keyword>
<dbReference type="SUPFAM" id="SSF46924">
    <property type="entry name" value="RNA polymerase subunit RPB10"/>
    <property type="match status" value="1"/>
</dbReference>
<feature type="domain" description="EF-hand" evidence="10">
    <location>
        <begin position="81"/>
        <end position="116"/>
    </location>
</feature>